<dbReference type="PANTHER" id="PTHR47966">
    <property type="entry name" value="BETA-SITE APP-CLEAVING ENZYME, ISOFORM A-RELATED"/>
    <property type="match status" value="1"/>
</dbReference>
<keyword evidence="7" id="KW-0325">Glycoprotein</keyword>
<dbReference type="Gene3D" id="2.40.70.10">
    <property type="entry name" value="Acid Proteases"/>
    <property type="match status" value="2"/>
</dbReference>
<feature type="disulfide bond" evidence="9">
    <location>
        <begin position="220"/>
        <end position="226"/>
    </location>
</feature>
<keyword evidence="2 10" id="KW-0645">Protease</keyword>
<dbReference type="PROSITE" id="PS51767">
    <property type="entry name" value="PEPTIDASE_A1"/>
    <property type="match status" value="1"/>
</dbReference>
<protein>
    <recommendedName>
        <fullName evidence="15">Aspartic proteinase oryzasin-1</fullName>
    </recommendedName>
</protein>
<dbReference type="GO" id="GO:0004190">
    <property type="term" value="F:aspartic-type endopeptidase activity"/>
    <property type="evidence" value="ECO:0007669"/>
    <property type="project" value="UniProtKB-KW"/>
</dbReference>
<keyword evidence="14" id="KW-1185">Reference proteome</keyword>
<dbReference type="GO" id="GO:0006508">
    <property type="term" value="P:proteolysis"/>
    <property type="evidence" value="ECO:0007669"/>
    <property type="project" value="UniProtKB-KW"/>
</dbReference>
<dbReference type="InterPro" id="IPR033121">
    <property type="entry name" value="PEPTIDASE_A1"/>
</dbReference>
<dbReference type="InterPro" id="IPR001969">
    <property type="entry name" value="Aspartic_peptidase_AS"/>
</dbReference>
<dbReference type="PANTHER" id="PTHR47966:SF50">
    <property type="entry name" value="OS01G0631900 PROTEIN"/>
    <property type="match status" value="1"/>
</dbReference>
<reference evidence="13" key="1">
    <citation type="submission" date="2020-05" db="EMBL/GenBank/DDBJ databases">
        <title>WGS assembly of Panicum virgatum.</title>
        <authorList>
            <person name="Lovell J.T."/>
            <person name="Jenkins J."/>
            <person name="Shu S."/>
            <person name="Juenger T.E."/>
            <person name="Schmutz J."/>
        </authorList>
    </citation>
    <scope>NUCLEOTIDE SEQUENCE</scope>
    <source>
        <strain evidence="13">AP13</strain>
    </source>
</reference>
<comment type="caution">
    <text evidence="13">The sequence shown here is derived from an EMBL/GenBank/DDBJ whole genome shotgun (WGS) entry which is preliminary data.</text>
</comment>
<dbReference type="FunFam" id="2.40.70.10:FF:000115">
    <property type="entry name" value="Lysosomal aspartic protease"/>
    <property type="match status" value="1"/>
</dbReference>
<evidence type="ECO:0000256" key="7">
    <source>
        <dbReference type="ARBA" id="ARBA00023180"/>
    </source>
</evidence>
<feature type="active site" evidence="8">
    <location>
        <position position="394"/>
    </location>
</feature>
<feature type="domain" description="Saposin B-type" evidence="11">
    <location>
        <begin position="419"/>
        <end position="459"/>
    </location>
</feature>
<evidence type="ECO:0000313" key="13">
    <source>
        <dbReference type="EMBL" id="KAG2599343.1"/>
    </source>
</evidence>
<dbReference type="PROSITE" id="PS00141">
    <property type="entry name" value="ASP_PROTEASE"/>
    <property type="match status" value="2"/>
</dbReference>
<accession>A0A8T0SQU3</accession>
<comment type="similarity">
    <text evidence="1 10">Belongs to the peptidase A1 family.</text>
</comment>
<dbReference type="InterPro" id="IPR021109">
    <property type="entry name" value="Peptidase_aspartic_dom_sf"/>
</dbReference>
<dbReference type="InterPro" id="IPR007856">
    <property type="entry name" value="SapB_1"/>
</dbReference>
<feature type="active site" evidence="8">
    <location>
        <position position="207"/>
    </location>
</feature>
<dbReference type="GO" id="GO:0006629">
    <property type="term" value="P:lipid metabolic process"/>
    <property type="evidence" value="ECO:0007669"/>
    <property type="project" value="InterPro"/>
</dbReference>
<dbReference type="EMBL" id="CM029045">
    <property type="protein sequence ID" value="KAG2599343.1"/>
    <property type="molecule type" value="Genomic_DNA"/>
</dbReference>
<evidence type="ECO:0000256" key="5">
    <source>
        <dbReference type="ARBA" id="ARBA00023145"/>
    </source>
</evidence>
<dbReference type="Pfam" id="PF05184">
    <property type="entry name" value="SapB_1"/>
    <property type="match status" value="1"/>
</dbReference>
<keyword evidence="6 9" id="KW-1015">Disulfide bond</keyword>
<organism evidence="13 14">
    <name type="scientific">Panicum virgatum</name>
    <name type="common">Blackwell switchgrass</name>
    <dbReference type="NCBI Taxonomy" id="38727"/>
    <lineage>
        <taxon>Eukaryota</taxon>
        <taxon>Viridiplantae</taxon>
        <taxon>Streptophyta</taxon>
        <taxon>Embryophyta</taxon>
        <taxon>Tracheophyta</taxon>
        <taxon>Spermatophyta</taxon>
        <taxon>Magnoliopsida</taxon>
        <taxon>Liliopsida</taxon>
        <taxon>Poales</taxon>
        <taxon>Poaceae</taxon>
        <taxon>PACMAD clade</taxon>
        <taxon>Panicoideae</taxon>
        <taxon>Panicodae</taxon>
        <taxon>Paniceae</taxon>
        <taxon>Panicinae</taxon>
        <taxon>Panicum</taxon>
        <taxon>Panicum sect. Hiantes</taxon>
    </lineage>
</organism>
<dbReference type="InterPro" id="IPR008138">
    <property type="entry name" value="SapB_2"/>
</dbReference>
<dbReference type="InterPro" id="IPR033869">
    <property type="entry name" value="Phytepsin"/>
</dbReference>
<evidence type="ECO:0008006" key="15">
    <source>
        <dbReference type="Google" id="ProtNLM"/>
    </source>
</evidence>
<proteinExistence type="inferred from homology"/>
<evidence type="ECO:0000259" key="11">
    <source>
        <dbReference type="PROSITE" id="PS50015"/>
    </source>
</evidence>
<dbReference type="CDD" id="cd06098">
    <property type="entry name" value="phytepsin"/>
    <property type="match status" value="1"/>
</dbReference>
<dbReference type="Pfam" id="PF00026">
    <property type="entry name" value="Asp"/>
    <property type="match status" value="1"/>
</dbReference>
<dbReference type="PROSITE" id="PS50015">
    <property type="entry name" value="SAP_B"/>
    <property type="match status" value="2"/>
</dbReference>
<dbReference type="InterPro" id="IPR011001">
    <property type="entry name" value="Saposin-like"/>
</dbReference>
<dbReference type="PRINTS" id="PR00792">
    <property type="entry name" value="PEPSIN"/>
</dbReference>
<keyword evidence="5" id="KW-0865">Zymogen</keyword>
<evidence type="ECO:0000259" key="12">
    <source>
        <dbReference type="PROSITE" id="PS51767"/>
    </source>
</evidence>
<dbReference type="InterPro" id="IPR001461">
    <property type="entry name" value="Aspartic_peptidase_A1"/>
</dbReference>
<evidence type="ECO:0000256" key="1">
    <source>
        <dbReference type="ARBA" id="ARBA00007447"/>
    </source>
</evidence>
<keyword evidence="3 10" id="KW-0064">Aspartyl protease</keyword>
<evidence type="ECO:0000256" key="4">
    <source>
        <dbReference type="ARBA" id="ARBA00022801"/>
    </source>
</evidence>
<evidence type="ECO:0000256" key="6">
    <source>
        <dbReference type="ARBA" id="ARBA00023157"/>
    </source>
</evidence>
<keyword evidence="4 10" id="KW-0378">Hydrolase</keyword>
<evidence type="ECO:0000256" key="2">
    <source>
        <dbReference type="ARBA" id="ARBA00022670"/>
    </source>
</evidence>
<dbReference type="SUPFAM" id="SSF50630">
    <property type="entry name" value="Acid proteases"/>
    <property type="match status" value="1"/>
</dbReference>
<gene>
    <name evidence="13" type="ORF">PVAP13_5KG449200</name>
</gene>
<dbReference type="Pfam" id="PF03489">
    <property type="entry name" value="SapB_2"/>
    <property type="match status" value="1"/>
</dbReference>
<evidence type="ECO:0000313" key="14">
    <source>
        <dbReference type="Proteomes" id="UP000823388"/>
    </source>
</evidence>
<dbReference type="Gene3D" id="1.10.225.10">
    <property type="entry name" value="Saposin-like"/>
    <property type="match status" value="1"/>
</dbReference>
<feature type="domain" description="Peptidase A1" evidence="12">
    <location>
        <begin position="189"/>
        <end position="604"/>
    </location>
</feature>
<dbReference type="Proteomes" id="UP000823388">
    <property type="component" value="Chromosome 5K"/>
</dbReference>
<name>A0A8T0SQU3_PANVG</name>
<evidence type="ECO:0000256" key="3">
    <source>
        <dbReference type="ARBA" id="ARBA00022750"/>
    </source>
</evidence>
<sequence>MQACCYDALVLPSSAYKLFIQRRLQLLGFPSATSSTIHHPSPQTRQANRCMPCISACQEMGHRTWGPICILLSVLSASTVLASSSSDGLVRIPLKKRSIMESIYGELLPKTGPLANLAAAAREFIDDPVRAAIAQAREREHQMLAEAAAMERRRQYFWSYGGGTGNGSSLRGGVRSELVPLKNFLNAQYFGQIGVGCPPQNFTVVFDTGSANLWVPSAKCYFSLACLFHPKYESSLSSTYKPNGTPASIHYGTGAIAGFYSQDQVTVGNLVVQDQEFIEATHEPGFTFLLAKFDGILGLGFQEISVEGSVPVWYNMVNQRLVQEPVFSFWLNRNPIEGDGGEIVFGGADPQHYKGSHTYTRVTRKGYWQFEMGDFLIGGKSTGICVDGCAAIADSGTSLIAGPLVAIAQIHEQIGAAGVVNHECKQVVAGYGQQMLELLKAQTPPAQVCSKIGLCAFDGKHGVSAGIESEAGSVDGMSDAICNACEMIVFWMQSELNSNKTKEGTLEYVDRLCGNMPDPVGSHVDCRHVDSLQTVAFSIGGRAFELRPEQYILKVGEGFMAHCISGFTALDIPPPIGPLWILGDVFMGAYHTIFDYGKMKVGFADSA</sequence>
<evidence type="ECO:0000256" key="10">
    <source>
        <dbReference type="RuleBase" id="RU000454"/>
    </source>
</evidence>
<feature type="domain" description="Saposin B-type" evidence="11">
    <location>
        <begin position="478"/>
        <end position="519"/>
    </location>
</feature>
<dbReference type="AlphaFoldDB" id="A0A8T0SQU3"/>
<evidence type="ECO:0000256" key="8">
    <source>
        <dbReference type="PIRSR" id="PIRSR601461-1"/>
    </source>
</evidence>
<dbReference type="SUPFAM" id="SSF47862">
    <property type="entry name" value="Saposin"/>
    <property type="match status" value="1"/>
</dbReference>
<dbReference type="OrthoDB" id="771136at2759"/>
<evidence type="ECO:0000256" key="9">
    <source>
        <dbReference type="PIRSR" id="PIRSR601461-2"/>
    </source>
</evidence>
<dbReference type="InterPro" id="IPR008139">
    <property type="entry name" value="SaposinB_dom"/>
</dbReference>